<feature type="compositionally biased region" description="Low complexity" evidence="1">
    <location>
        <begin position="223"/>
        <end position="236"/>
    </location>
</feature>
<dbReference type="EMBL" id="OE840391">
    <property type="protein sequence ID" value="CAD7590264.1"/>
    <property type="molecule type" value="Genomic_DNA"/>
</dbReference>
<dbReference type="AlphaFoldDB" id="A0A7R9PKM9"/>
<gene>
    <name evidence="2" type="ORF">TGEB3V08_LOCUS4099</name>
</gene>
<evidence type="ECO:0000256" key="1">
    <source>
        <dbReference type="SAM" id="MobiDB-lite"/>
    </source>
</evidence>
<protein>
    <submittedName>
        <fullName evidence="2">Uncharacterized protein</fullName>
    </submittedName>
</protein>
<organism evidence="2">
    <name type="scientific">Timema genevievae</name>
    <name type="common">Walking stick</name>
    <dbReference type="NCBI Taxonomy" id="629358"/>
    <lineage>
        <taxon>Eukaryota</taxon>
        <taxon>Metazoa</taxon>
        <taxon>Ecdysozoa</taxon>
        <taxon>Arthropoda</taxon>
        <taxon>Hexapoda</taxon>
        <taxon>Insecta</taxon>
        <taxon>Pterygota</taxon>
        <taxon>Neoptera</taxon>
        <taxon>Polyneoptera</taxon>
        <taxon>Phasmatodea</taxon>
        <taxon>Timematodea</taxon>
        <taxon>Timematoidea</taxon>
        <taxon>Timematidae</taxon>
        <taxon>Timema</taxon>
    </lineage>
</organism>
<reference evidence="2" key="1">
    <citation type="submission" date="2020-11" db="EMBL/GenBank/DDBJ databases">
        <authorList>
            <person name="Tran Van P."/>
        </authorList>
    </citation>
    <scope>NUCLEOTIDE SEQUENCE</scope>
</reference>
<evidence type="ECO:0000313" key="2">
    <source>
        <dbReference type="EMBL" id="CAD7590264.1"/>
    </source>
</evidence>
<feature type="region of interest" description="Disordered" evidence="1">
    <location>
        <begin position="1"/>
        <end position="25"/>
    </location>
</feature>
<name>A0A7R9PKM9_TIMGE</name>
<feature type="compositionally biased region" description="Polar residues" evidence="1">
    <location>
        <begin position="268"/>
        <end position="277"/>
    </location>
</feature>
<sequence length="348" mass="38278">MASNDKTPCADSTEEPSTPNPISPNTLHLTGLERLYLEEVYPHFRGGKVEKHFDKKLITPNRDSNLDLPVIGSLVHCGSITLDHAATKAGGFGPQYFQSTMDMLLYDAVLATQAAKEFSPPWRNDACGFSHRPERRHVLLVRLYTKLLLKKTGRCDRDSIGRGGSARHEVRTPLISRVIGQLDKTGPTPLSTCPPLQGGCDIDRETKGLAYNPPSPFTHLLRSSGPPSSLPHPSTSGRSSCLHPTIQLLSKGNRKRRLSWSRSPSLSTQGVTETQPQVQPPRKLQGWLAHNVFLKSQRPHKLQGRAPLKDPATPAYQVFTPVALAPEASVTSQCLPRLDFCSTSYEAE</sequence>
<proteinExistence type="predicted"/>
<feature type="region of interest" description="Disordered" evidence="1">
    <location>
        <begin position="204"/>
        <end position="282"/>
    </location>
</feature>
<accession>A0A7R9PKM9</accession>